<evidence type="ECO:0000259" key="2">
    <source>
        <dbReference type="Pfam" id="PF01979"/>
    </source>
</evidence>
<sequence>MFWPKAEIWTARVVYTGFGTPMLQGGLAVQGGVVVGQGPLAELLARFPQSQVVDKGLALFPPPVNAHTHLDLSLLPLYRGPFAGFIPHVVAHRAQRGLEGARRGLEELMASGVGAFGDIVFKDEVMEFLLRESPLPGVAFYEVFAPEPAEAEEVFARVRAKLSAWRRLEGRVRVGLAPHAPYSVSPPLLRKLAQYAREEGIPLMVHAAESREEVRFLREGGGPLAALRARFAKSPWRPPGLTPVRHLHALGALGPGTILVHGVQVDEEEVRLIAESGAKVVLCPRSNENLEVGEAPLALYARHGVELALGTDSRASSPDLDVKKEALHLQGKADLRLLVRALTRGGYRALGLPTPRLTRGTPARLVHSL</sequence>
<feature type="domain" description="Amidohydrolase-related" evidence="2">
    <location>
        <begin position="64"/>
        <end position="366"/>
    </location>
</feature>
<evidence type="ECO:0000313" key="4">
    <source>
        <dbReference type="Proteomes" id="UP000037685"/>
    </source>
</evidence>
<protein>
    <submittedName>
        <fullName evidence="3">Aminodeoxyfutalosine deaminase</fullName>
        <ecNumber evidence="3">3.5.4.-</ecNumber>
    </submittedName>
</protein>
<dbReference type="InterPro" id="IPR032466">
    <property type="entry name" value="Metal_Hydrolase"/>
</dbReference>
<evidence type="ECO:0000313" key="3">
    <source>
        <dbReference type="EMBL" id="KOX90567.1"/>
    </source>
</evidence>
<dbReference type="InterPro" id="IPR006680">
    <property type="entry name" value="Amidohydro-rel"/>
</dbReference>
<evidence type="ECO:0000256" key="1">
    <source>
        <dbReference type="ARBA" id="ARBA00022801"/>
    </source>
</evidence>
<accession>A0A0M9AET5</accession>
<keyword evidence="1 3" id="KW-0378">Hydrolase</keyword>
<dbReference type="PATRIC" id="fig|271.14.peg.1830"/>
<dbReference type="GO" id="GO:0016810">
    <property type="term" value="F:hydrolase activity, acting on carbon-nitrogen (but not peptide) bonds"/>
    <property type="evidence" value="ECO:0007669"/>
    <property type="project" value="InterPro"/>
</dbReference>
<gene>
    <name evidence="3" type="ORF">BVI061214_01761</name>
</gene>
<dbReference type="AlphaFoldDB" id="A0A0M9AET5"/>
<reference evidence="3 4" key="1">
    <citation type="submission" date="2015-07" db="EMBL/GenBank/DDBJ databases">
        <authorList>
            <person name="Noorani M."/>
        </authorList>
    </citation>
    <scope>NUCLEOTIDE SEQUENCE [LARGE SCALE GENOMIC DNA]</scope>
    <source>
        <strain evidence="4">ATCC 25104 / DSM 625 / JCM 10724 / NBRC 103206 / NCIMB 11243 / YT-1</strain>
    </source>
</reference>
<dbReference type="EMBL" id="LHCI01000106">
    <property type="protein sequence ID" value="KOX90567.1"/>
    <property type="molecule type" value="Genomic_DNA"/>
</dbReference>
<dbReference type="PANTHER" id="PTHR43794">
    <property type="entry name" value="AMINOHYDROLASE SSNA-RELATED"/>
    <property type="match status" value="1"/>
</dbReference>
<dbReference type="InterPro" id="IPR050287">
    <property type="entry name" value="MTA/SAH_deaminase"/>
</dbReference>
<dbReference type="Pfam" id="PF01979">
    <property type="entry name" value="Amidohydro_1"/>
    <property type="match status" value="1"/>
</dbReference>
<proteinExistence type="predicted"/>
<dbReference type="RefSeq" id="WP_053768100.1">
    <property type="nucleotide sequence ID" value="NZ_LHCI01000106.1"/>
</dbReference>
<dbReference type="EC" id="3.5.4.-" evidence="3"/>
<dbReference type="PANTHER" id="PTHR43794:SF11">
    <property type="entry name" value="AMIDOHYDROLASE-RELATED DOMAIN-CONTAINING PROTEIN"/>
    <property type="match status" value="1"/>
</dbReference>
<dbReference type="Proteomes" id="UP000037685">
    <property type="component" value="Unassembled WGS sequence"/>
</dbReference>
<organism evidence="3 4">
    <name type="scientific">Thermus aquaticus</name>
    <dbReference type="NCBI Taxonomy" id="271"/>
    <lineage>
        <taxon>Bacteria</taxon>
        <taxon>Thermotogati</taxon>
        <taxon>Deinococcota</taxon>
        <taxon>Deinococci</taxon>
        <taxon>Thermales</taxon>
        <taxon>Thermaceae</taxon>
        <taxon>Thermus</taxon>
    </lineage>
</organism>
<dbReference type="Gene3D" id="2.30.40.10">
    <property type="entry name" value="Urease, subunit C, domain 1"/>
    <property type="match status" value="1"/>
</dbReference>
<dbReference type="SUPFAM" id="SSF51556">
    <property type="entry name" value="Metallo-dependent hydrolases"/>
    <property type="match status" value="1"/>
</dbReference>
<dbReference type="Gene3D" id="3.20.20.140">
    <property type="entry name" value="Metal-dependent hydrolases"/>
    <property type="match status" value="1"/>
</dbReference>
<dbReference type="SUPFAM" id="SSF51338">
    <property type="entry name" value="Composite domain of metallo-dependent hydrolases"/>
    <property type="match status" value="1"/>
</dbReference>
<dbReference type="InterPro" id="IPR011059">
    <property type="entry name" value="Metal-dep_hydrolase_composite"/>
</dbReference>
<comment type="caution">
    <text evidence="3">The sequence shown here is derived from an EMBL/GenBank/DDBJ whole genome shotgun (WGS) entry which is preliminary data.</text>
</comment>
<name>A0A0M9AET5_THEAQ</name>